<dbReference type="EMBL" id="BMIN01000003">
    <property type="protein sequence ID" value="GGD05400.1"/>
    <property type="molecule type" value="Genomic_DNA"/>
</dbReference>
<evidence type="ECO:0000313" key="1">
    <source>
        <dbReference type="EMBL" id="GGD05400.1"/>
    </source>
</evidence>
<dbReference type="Proteomes" id="UP000642571">
    <property type="component" value="Unassembled WGS sequence"/>
</dbReference>
<organism evidence="1 2">
    <name type="scientific">Pontibacillus salipaludis</name>
    <dbReference type="NCBI Taxonomy" id="1697394"/>
    <lineage>
        <taxon>Bacteria</taxon>
        <taxon>Bacillati</taxon>
        <taxon>Bacillota</taxon>
        <taxon>Bacilli</taxon>
        <taxon>Bacillales</taxon>
        <taxon>Bacillaceae</taxon>
        <taxon>Pontibacillus</taxon>
    </lineage>
</organism>
<accession>A0ABQ1PWU9</accession>
<comment type="caution">
    <text evidence="1">The sequence shown here is derived from an EMBL/GenBank/DDBJ whole genome shotgun (WGS) entry which is preliminary data.</text>
</comment>
<proteinExistence type="predicted"/>
<sequence>MDITTLLPEVKRYLKITWNEEDEELKDLLQGGKYYLEGKTGVQLDFSTNFKAKQLLKDYCRYVYNHTFELFEINFGHELTTLAIEEGVKQHVAESAETDTSSI</sequence>
<dbReference type="RefSeq" id="WP_188651632.1">
    <property type="nucleotide sequence ID" value="NZ_BMIN01000003.1"/>
</dbReference>
<reference evidence="2" key="1">
    <citation type="journal article" date="2019" name="Int. J. Syst. Evol. Microbiol.">
        <title>The Global Catalogue of Microorganisms (GCM) 10K type strain sequencing project: providing services to taxonomists for standard genome sequencing and annotation.</title>
        <authorList>
            <consortium name="The Broad Institute Genomics Platform"/>
            <consortium name="The Broad Institute Genome Sequencing Center for Infectious Disease"/>
            <person name="Wu L."/>
            <person name="Ma J."/>
        </authorList>
    </citation>
    <scope>NUCLEOTIDE SEQUENCE [LARGE SCALE GENOMIC DNA]</scope>
    <source>
        <strain evidence="2">CGMCC 1.15353</strain>
    </source>
</reference>
<evidence type="ECO:0000313" key="2">
    <source>
        <dbReference type="Proteomes" id="UP000642571"/>
    </source>
</evidence>
<protein>
    <submittedName>
        <fullName evidence="1">Uncharacterized protein</fullName>
    </submittedName>
</protein>
<gene>
    <name evidence="1" type="ORF">GCM10011389_11130</name>
</gene>
<keyword evidence="2" id="KW-1185">Reference proteome</keyword>
<name>A0ABQ1PWU9_9BACI</name>